<reference evidence="24" key="5">
    <citation type="submission" date="2020-01" db="EMBL/GenBank/DDBJ databases">
        <authorList>
            <consortium name="NCBI Pathogen Detection Project"/>
        </authorList>
    </citation>
    <scope>NUCLEOTIDE SEQUENCE</scope>
    <source>
        <strain evidence="24">OLC2673_Aeromonas</strain>
    </source>
</reference>
<keyword evidence="4 19" id="KW-0813">Transport</keyword>
<dbReference type="EMBL" id="DACTUL010000001">
    <property type="protein sequence ID" value="HAT6342441.1"/>
    <property type="molecule type" value="Genomic_DNA"/>
</dbReference>
<dbReference type="EMBL" id="PUTQ01000015">
    <property type="protein sequence ID" value="RCF49151.1"/>
    <property type="molecule type" value="Genomic_DNA"/>
</dbReference>
<reference evidence="25 27" key="2">
    <citation type="journal article" date="2018" name="PLoS ONE">
        <title>Phenotypic characterization and whole genome analysis of extended-spectrum beta-lactamase-producing bacteria isolated from dogs in Germany.</title>
        <authorList>
            <person name="Boehmer T."/>
            <person name="Vogler A.J."/>
            <person name="Thomas A."/>
            <person name="Sauer S."/>
            <person name="Hergenroether M."/>
            <person name="Straubinger R.K."/>
            <person name="Birdsell D."/>
            <person name="Keim P."/>
            <person name="Sahl J.W."/>
            <person name="Williamson C.H."/>
            <person name="Riehm J.M."/>
        </authorList>
    </citation>
    <scope>NUCLEOTIDE SEQUENCE [LARGE SCALE GENOMIC DNA]</scope>
    <source>
        <strain evidence="25 27">AFG_SD03_1510_Ahy_093</strain>
    </source>
</reference>
<keyword evidence="10 19" id="KW-0479">Metal-binding</keyword>
<dbReference type="GO" id="GO:1902600">
    <property type="term" value="P:proton transmembrane transport"/>
    <property type="evidence" value="ECO:0007669"/>
    <property type="project" value="UniProtKB-KW"/>
</dbReference>
<dbReference type="GO" id="GO:0009055">
    <property type="term" value="F:electron transfer activity"/>
    <property type="evidence" value="ECO:0007669"/>
    <property type="project" value="InterPro"/>
</dbReference>
<keyword evidence="13 19" id="KW-0249">Electron transport</keyword>
<dbReference type="InterPro" id="IPR004678">
    <property type="entry name" value="Cyt_c_oxidase_cbb3_su3"/>
</dbReference>
<evidence type="ECO:0000256" key="17">
    <source>
        <dbReference type="ARBA" id="ARBA00023065"/>
    </source>
</evidence>
<keyword evidence="5 19" id="KW-1003">Cell membrane</keyword>
<dbReference type="PIRSF" id="PIRSF000006">
    <property type="entry name" value="Cbb3-Cox_fixP"/>
    <property type="match status" value="1"/>
</dbReference>
<feature type="binding site" description="axial binding residue" evidence="20">
    <location>
        <position position="172"/>
    </location>
    <ligand>
        <name>heme c</name>
        <dbReference type="ChEBI" id="CHEBI:61717"/>
        <label>1</label>
    </ligand>
    <ligandPart>
        <name>Fe</name>
        <dbReference type="ChEBI" id="CHEBI:18248"/>
    </ligandPart>
</feature>
<keyword evidence="16 19" id="KW-0408">Iron</keyword>
<comment type="similarity">
    <text evidence="3 19">Belongs to the CcoP / FixP family.</text>
</comment>
<evidence type="ECO:0000256" key="11">
    <source>
        <dbReference type="ARBA" id="ARBA00022737"/>
    </source>
</evidence>
<keyword evidence="11" id="KW-0677">Repeat</keyword>
<evidence type="ECO:0000256" key="6">
    <source>
        <dbReference type="ARBA" id="ARBA00022519"/>
    </source>
</evidence>
<evidence type="ECO:0000313" key="24">
    <source>
        <dbReference type="EMBL" id="HAT6342441.1"/>
    </source>
</evidence>
<evidence type="ECO:0000256" key="20">
    <source>
        <dbReference type="PIRSR" id="PIRSR000006-1"/>
    </source>
</evidence>
<evidence type="ECO:0000256" key="4">
    <source>
        <dbReference type="ARBA" id="ARBA00022448"/>
    </source>
</evidence>
<sequence>MSTLFSIFVTVISLGTILGCFLLLVWCLRDKMGVEEGKSMGHAFDGIEEINNPLPKWWTYMFLFFIVTGLVYLIAFPGLGNFKGVLGWQSSNQDVRSLAESKAAAASAKAEGRAVEYDRELIKADEIYGAKFRELAYQADGKTYRAIEEIAADPEARKVGQRLFLQNCSQCHGSDARGGRGFPNLTDSEWQWGGAPDQIKTTIMGGRQGVMAAWGEILGKDGVKEVASYVLSLSGRKVDMVEAKKGEARFTICAACHGPDAKGGIAFGAPDLTNNTWLYGGSRQVVEQTITHGRHGVMPAWKDILGEDKVHLLASYVYSLSHNDQQNKQ</sequence>
<reference evidence="27" key="3">
    <citation type="submission" date="2018-02" db="EMBL/GenBank/DDBJ databases">
        <title>Phenotypic characterization and whole genome analysis of multidrug-resistant, extended-spectrum beta-lactamase-producing bacteria isolated from dogs in Germany.</title>
        <authorList>
            <person name="Williamson C."/>
        </authorList>
    </citation>
    <scope>NUCLEOTIDE SEQUENCE [LARGE SCALE GENOMIC DNA]</scope>
    <source>
        <strain evidence="27">AFG_SD03_1510_Ahy_093</strain>
    </source>
</reference>
<dbReference type="Proteomes" id="UP000253075">
    <property type="component" value="Unassembled WGS sequence"/>
</dbReference>
<dbReference type="PROSITE" id="PS51007">
    <property type="entry name" value="CYTC"/>
    <property type="match status" value="2"/>
</dbReference>
<dbReference type="Gene3D" id="1.10.760.10">
    <property type="entry name" value="Cytochrome c-like domain"/>
    <property type="match status" value="2"/>
</dbReference>
<dbReference type="Pfam" id="PF13442">
    <property type="entry name" value="Cytochrome_CBB3"/>
    <property type="match status" value="2"/>
</dbReference>
<feature type="binding site" description="axial binding residue" evidence="20">
    <location>
        <position position="211"/>
    </location>
    <ligand>
        <name>heme c</name>
        <dbReference type="ChEBI" id="CHEBI:61717"/>
        <label>2</label>
    </ligand>
    <ligandPart>
        <name>Fe</name>
        <dbReference type="ChEBI" id="CHEBI:18248"/>
    </ligandPart>
</feature>
<dbReference type="PANTHER" id="PTHR33751">
    <property type="entry name" value="CBB3-TYPE CYTOCHROME C OXIDASE SUBUNIT FIXP"/>
    <property type="match status" value="1"/>
</dbReference>
<evidence type="ECO:0000259" key="23">
    <source>
        <dbReference type="PROSITE" id="PS51007"/>
    </source>
</evidence>
<dbReference type="Gene3D" id="6.10.280.130">
    <property type="match status" value="1"/>
</dbReference>
<gene>
    <name evidence="24" type="primary">ccoP</name>
    <name evidence="25" type="ORF">C6C11_11985</name>
    <name evidence="24" type="ORF">JAJ28_000092</name>
    <name evidence="26" type="ORF">PY771_10210</name>
</gene>
<evidence type="ECO:0000256" key="16">
    <source>
        <dbReference type="ARBA" id="ARBA00023004"/>
    </source>
</evidence>
<comment type="subcellular location">
    <subcellularLocation>
        <location evidence="1 19">Cell inner membrane</location>
    </subcellularLocation>
</comment>
<feature type="transmembrane region" description="Helical" evidence="22">
    <location>
        <begin position="57"/>
        <end position="76"/>
    </location>
</feature>
<feature type="binding site" description="axial binding residue" evidence="20">
    <location>
        <position position="298"/>
    </location>
    <ligand>
        <name>heme c</name>
        <dbReference type="ChEBI" id="CHEBI:61717"/>
        <label>1</label>
    </ligand>
    <ligandPart>
        <name>Fe</name>
        <dbReference type="ChEBI" id="CHEBI:18248"/>
    </ligandPart>
</feature>
<evidence type="ECO:0000256" key="14">
    <source>
        <dbReference type="ARBA" id="ARBA00022989"/>
    </source>
</evidence>
<dbReference type="InterPro" id="IPR009056">
    <property type="entry name" value="Cyt_c-like_dom"/>
</dbReference>
<feature type="binding site" description="covalent" evidence="21">
    <location>
        <position position="256"/>
    </location>
    <ligand>
        <name>heme c</name>
        <dbReference type="ChEBI" id="CHEBI:61717"/>
        <label>2</label>
    </ligand>
</feature>
<dbReference type="Proteomes" id="UP001214666">
    <property type="component" value="Chromosome"/>
</dbReference>
<dbReference type="NCBIfam" id="TIGR00782">
    <property type="entry name" value="ccoP"/>
    <property type="match status" value="1"/>
</dbReference>
<evidence type="ECO:0000256" key="12">
    <source>
        <dbReference type="ARBA" id="ARBA00022781"/>
    </source>
</evidence>
<dbReference type="GO" id="GO:0020037">
    <property type="term" value="F:heme binding"/>
    <property type="evidence" value="ECO:0007669"/>
    <property type="project" value="InterPro"/>
</dbReference>
<keyword evidence="15 19" id="KW-0560">Oxidoreductase</keyword>
<dbReference type="InterPro" id="IPR036909">
    <property type="entry name" value="Cyt_c-like_dom_sf"/>
</dbReference>
<feature type="binding site" description="axial binding residue" evidence="20">
    <location>
        <position position="257"/>
    </location>
    <ligand>
        <name>heme c</name>
        <dbReference type="ChEBI" id="CHEBI:61717"/>
        <label>2</label>
    </ligand>
    <ligandPart>
        <name>Fe</name>
        <dbReference type="ChEBI" id="CHEBI:18248"/>
    </ligandPart>
</feature>
<evidence type="ECO:0000313" key="27">
    <source>
        <dbReference type="Proteomes" id="UP000253075"/>
    </source>
</evidence>
<organism evidence="24 28">
    <name type="scientific">Aeromonas hydrophila</name>
    <dbReference type="NCBI Taxonomy" id="644"/>
    <lineage>
        <taxon>Bacteria</taxon>
        <taxon>Pseudomonadati</taxon>
        <taxon>Pseudomonadota</taxon>
        <taxon>Gammaproteobacteria</taxon>
        <taxon>Aeromonadales</taxon>
        <taxon>Aeromonadaceae</taxon>
        <taxon>Aeromonas</taxon>
    </lineage>
</organism>
<keyword evidence="17 19" id="KW-0406">Ion transport</keyword>
<dbReference type="InterPro" id="IPR038414">
    <property type="entry name" value="CcoP_N_sf"/>
</dbReference>
<evidence type="ECO:0000256" key="7">
    <source>
        <dbReference type="ARBA" id="ARBA00022617"/>
    </source>
</evidence>
<proteinExistence type="inferred from homology"/>
<evidence type="ECO:0000256" key="19">
    <source>
        <dbReference type="PIRNR" id="PIRNR000006"/>
    </source>
</evidence>
<dbReference type="InterPro" id="IPR008168">
    <property type="entry name" value="Cyt_C_IC"/>
</dbReference>
<keyword evidence="14 22" id="KW-1133">Transmembrane helix</keyword>
<dbReference type="Proteomes" id="UP000859505">
    <property type="component" value="Unassembled WGS sequence"/>
</dbReference>
<dbReference type="OMA" id="YPAWPLV"/>
<dbReference type="InterPro" id="IPR050597">
    <property type="entry name" value="Cytochrome_c_Oxidase_Subunit"/>
</dbReference>
<dbReference type="GeneID" id="4490735"/>
<feature type="binding site" description="covalent" evidence="21">
    <location>
        <position position="168"/>
    </location>
    <ligand>
        <name>heme c</name>
        <dbReference type="ChEBI" id="CHEBI:61717"/>
        <label>1</label>
    </ligand>
</feature>
<keyword evidence="18 19" id="KW-0472">Membrane</keyword>
<evidence type="ECO:0000256" key="2">
    <source>
        <dbReference type="ARBA" id="ARBA00004673"/>
    </source>
</evidence>
<accession>A0A081UQY1</accession>
<dbReference type="GO" id="GO:0005886">
    <property type="term" value="C:plasma membrane"/>
    <property type="evidence" value="ECO:0007669"/>
    <property type="project" value="UniProtKB-SubCell"/>
</dbReference>
<dbReference type="eggNOG" id="COG2010">
    <property type="taxonomic scope" value="Bacteria"/>
</dbReference>
<reference evidence="26" key="6">
    <citation type="submission" date="2023-02" db="EMBL/GenBank/DDBJ databases">
        <title>The sequence of Aeromonas hydrophila K533.</title>
        <authorList>
            <person name="Luo X."/>
        </authorList>
    </citation>
    <scope>NUCLEOTIDE SEQUENCE</scope>
    <source>
        <strain evidence="26">K533</strain>
    </source>
</reference>
<evidence type="ECO:0000256" key="5">
    <source>
        <dbReference type="ARBA" id="ARBA00022475"/>
    </source>
</evidence>
<evidence type="ECO:0000313" key="26">
    <source>
        <dbReference type="EMBL" id="WEE28663.1"/>
    </source>
</evidence>
<evidence type="ECO:0000256" key="15">
    <source>
        <dbReference type="ARBA" id="ARBA00023002"/>
    </source>
</evidence>
<evidence type="ECO:0000313" key="25">
    <source>
        <dbReference type="EMBL" id="RCF49151.1"/>
    </source>
</evidence>
<dbReference type="InterPro" id="IPR032858">
    <property type="entry name" value="CcoP_N"/>
</dbReference>
<keyword evidence="6 19" id="KW-0997">Cell inner membrane</keyword>
<evidence type="ECO:0000256" key="22">
    <source>
        <dbReference type="SAM" id="Phobius"/>
    </source>
</evidence>
<dbReference type="GO" id="GO:0006119">
    <property type="term" value="P:oxidative phosphorylation"/>
    <property type="evidence" value="ECO:0007669"/>
    <property type="project" value="UniProtKB-UniPathway"/>
</dbReference>
<evidence type="ECO:0000256" key="10">
    <source>
        <dbReference type="ARBA" id="ARBA00022723"/>
    </source>
</evidence>
<feature type="transmembrane region" description="Helical" evidence="22">
    <location>
        <begin position="6"/>
        <end position="28"/>
    </location>
</feature>
<feature type="binding site" description="covalent" evidence="21">
    <location>
        <position position="253"/>
    </location>
    <ligand>
        <name>heme c</name>
        <dbReference type="ChEBI" id="CHEBI:61717"/>
        <label>2</label>
    </ligand>
</feature>
<evidence type="ECO:0000256" key="13">
    <source>
        <dbReference type="ARBA" id="ARBA00022982"/>
    </source>
</evidence>
<dbReference type="KEGG" id="ahh:RY45_11375"/>
<evidence type="ECO:0000256" key="9">
    <source>
        <dbReference type="ARBA" id="ARBA00022692"/>
    </source>
</evidence>
<dbReference type="Pfam" id="PF14715">
    <property type="entry name" value="FixP_N"/>
    <property type="match status" value="1"/>
</dbReference>
<keyword evidence="9 22" id="KW-0812">Transmembrane</keyword>
<reference evidence="24" key="1">
    <citation type="journal article" date="2018" name="Genome Biol.">
        <title>SKESA: strategic k-mer extension for scrupulous assemblies.</title>
        <authorList>
            <person name="Souvorov A."/>
            <person name="Agarwala R."/>
            <person name="Lipman D.J."/>
        </authorList>
    </citation>
    <scope>NUCLEOTIDE SEQUENCE</scope>
    <source>
        <strain evidence="24">OLC2673_Aeromonas</strain>
    </source>
</reference>
<evidence type="ECO:0000256" key="1">
    <source>
        <dbReference type="ARBA" id="ARBA00004533"/>
    </source>
</evidence>
<evidence type="ECO:0000256" key="21">
    <source>
        <dbReference type="PIRSR" id="PIRSR000006-2"/>
    </source>
</evidence>
<dbReference type="GO" id="GO:0016491">
    <property type="term" value="F:oxidoreductase activity"/>
    <property type="evidence" value="ECO:0007669"/>
    <property type="project" value="UniProtKB-KW"/>
</dbReference>
<keyword evidence="8 19" id="KW-0679">Respiratory chain</keyword>
<keyword evidence="7 19" id="KW-0349">Heme</keyword>
<evidence type="ECO:0000256" key="8">
    <source>
        <dbReference type="ARBA" id="ARBA00022660"/>
    </source>
</evidence>
<comment type="cofactor">
    <cofactor evidence="19 21">
        <name>heme c</name>
        <dbReference type="ChEBI" id="CHEBI:61717"/>
    </cofactor>
    <text evidence="19 21">Binds 2 heme C groups per subunit.</text>
</comment>
<dbReference type="PRINTS" id="PR00605">
    <property type="entry name" value="CYTCHROMECIC"/>
</dbReference>
<reference evidence="25" key="4">
    <citation type="submission" date="2018-02" db="EMBL/GenBank/DDBJ databases">
        <authorList>
            <person name="Williamson C."/>
        </authorList>
    </citation>
    <scope>NUCLEOTIDE SEQUENCE</scope>
    <source>
        <strain evidence="25">AFG_SD03_1510_Ahy_093</strain>
    </source>
</reference>
<dbReference type="KEGG" id="aaj:BOQ57_10775"/>
<dbReference type="AlphaFoldDB" id="A0A081UQY1"/>
<dbReference type="PANTHER" id="PTHR33751:SF1">
    <property type="entry name" value="CBB3-TYPE CYTOCHROME C OXIDASE SUBUNIT FIXP"/>
    <property type="match status" value="1"/>
</dbReference>
<keyword evidence="12 19" id="KW-0375">Hydrogen ion transport</keyword>
<evidence type="ECO:0000256" key="18">
    <source>
        <dbReference type="ARBA" id="ARBA00023136"/>
    </source>
</evidence>
<dbReference type="RefSeq" id="WP_011706147.1">
    <property type="nucleotide sequence ID" value="NZ_AP019193.1"/>
</dbReference>
<evidence type="ECO:0000256" key="3">
    <source>
        <dbReference type="ARBA" id="ARBA00006113"/>
    </source>
</evidence>
<feature type="domain" description="Cytochrome c" evidence="23">
    <location>
        <begin position="241"/>
        <end position="321"/>
    </location>
</feature>
<feature type="binding site" description="covalent" evidence="21">
    <location>
        <position position="171"/>
    </location>
    <ligand>
        <name>heme c</name>
        <dbReference type="ChEBI" id="CHEBI:61717"/>
        <label>1</label>
    </ligand>
</feature>
<comment type="function">
    <text evidence="19">C-type cytochrome. Part of the cbb3-type cytochrome c oxidase complex.</text>
</comment>
<comment type="subunit">
    <text evidence="19">Component of the cbb3-type cytochrome c oxidase.</text>
</comment>
<dbReference type="EMBL" id="CP118942">
    <property type="protein sequence ID" value="WEE28663.1"/>
    <property type="molecule type" value="Genomic_DNA"/>
</dbReference>
<protein>
    <recommendedName>
        <fullName evidence="19">Cbb3-type cytochrome c oxidase subunit</fullName>
    </recommendedName>
</protein>
<dbReference type="GO" id="GO:0005506">
    <property type="term" value="F:iron ion binding"/>
    <property type="evidence" value="ECO:0007669"/>
    <property type="project" value="InterPro"/>
</dbReference>
<evidence type="ECO:0000313" key="28">
    <source>
        <dbReference type="Proteomes" id="UP000859505"/>
    </source>
</evidence>
<dbReference type="SUPFAM" id="SSF46626">
    <property type="entry name" value="Cytochrome c"/>
    <property type="match status" value="2"/>
</dbReference>
<dbReference type="KEGG" id="ahi:VU14_11530"/>
<comment type="pathway">
    <text evidence="2 19">Energy metabolism; oxidative phosphorylation.</text>
</comment>
<feature type="domain" description="Cytochrome c" evidence="23">
    <location>
        <begin position="155"/>
        <end position="234"/>
    </location>
</feature>
<name>A0A081UQY1_AERHY</name>